<evidence type="ECO:0000313" key="2">
    <source>
        <dbReference type="WBParaSite" id="Hba_20599"/>
    </source>
</evidence>
<accession>A0A1I7XS06</accession>
<name>A0A1I7XS06_HETBA</name>
<organism evidence="1 2">
    <name type="scientific">Heterorhabditis bacteriophora</name>
    <name type="common">Entomopathogenic nematode worm</name>
    <dbReference type="NCBI Taxonomy" id="37862"/>
    <lineage>
        <taxon>Eukaryota</taxon>
        <taxon>Metazoa</taxon>
        <taxon>Ecdysozoa</taxon>
        <taxon>Nematoda</taxon>
        <taxon>Chromadorea</taxon>
        <taxon>Rhabditida</taxon>
        <taxon>Rhabditina</taxon>
        <taxon>Rhabditomorpha</taxon>
        <taxon>Strongyloidea</taxon>
        <taxon>Heterorhabditidae</taxon>
        <taxon>Heterorhabditis</taxon>
    </lineage>
</organism>
<dbReference type="Proteomes" id="UP000095283">
    <property type="component" value="Unplaced"/>
</dbReference>
<keyword evidence="1" id="KW-1185">Reference proteome</keyword>
<dbReference type="WBParaSite" id="Hba_20599">
    <property type="protein sequence ID" value="Hba_20599"/>
    <property type="gene ID" value="Hba_20599"/>
</dbReference>
<dbReference type="AlphaFoldDB" id="A0A1I7XS06"/>
<reference evidence="2" key="1">
    <citation type="submission" date="2016-11" db="UniProtKB">
        <authorList>
            <consortium name="WormBaseParasite"/>
        </authorList>
    </citation>
    <scope>IDENTIFICATION</scope>
</reference>
<sequence>MSSFDDEERRAKYAVVPKSVNQGKVVKLAPKKLQTVKEVRTVLPEEQYLAKLEKIIVKDYFPELPKLMMLLKCANYSYVLGLQEEQIEGVLYFFYSTHLTFIILYFKRLMTSSQLFNV</sequence>
<dbReference type="Pfam" id="PF09751">
    <property type="entry name" value="Es2"/>
    <property type="match status" value="1"/>
</dbReference>
<dbReference type="InterPro" id="IPR019148">
    <property type="entry name" value="Nuclear_protein_DGCR14_ESS-2"/>
</dbReference>
<proteinExistence type="predicted"/>
<protein>
    <submittedName>
        <fullName evidence="2">Dynein light chain</fullName>
    </submittedName>
</protein>
<evidence type="ECO:0000313" key="1">
    <source>
        <dbReference type="Proteomes" id="UP000095283"/>
    </source>
</evidence>